<dbReference type="VEuPathDB" id="AmoebaDB:NF0117890"/>
<evidence type="ECO:0000313" key="1">
    <source>
        <dbReference type="EMBL" id="KAF0983522.1"/>
    </source>
</evidence>
<dbReference type="OrthoDB" id="10434277at2759"/>
<dbReference type="VEuPathDB" id="AmoebaDB:FDP41_010587"/>
<keyword evidence="2" id="KW-1185">Reference proteome</keyword>
<dbReference type="Proteomes" id="UP000444721">
    <property type="component" value="Unassembled WGS sequence"/>
</dbReference>
<dbReference type="VEuPathDB" id="AmoebaDB:NfTy_013270"/>
<dbReference type="GeneID" id="68117802"/>
<dbReference type="AlphaFoldDB" id="A0A6A5C990"/>
<accession>A0A6A5C990</accession>
<name>A0A6A5C990_NAEFO</name>
<evidence type="ECO:0000313" key="2">
    <source>
        <dbReference type="Proteomes" id="UP000444721"/>
    </source>
</evidence>
<comment type="caution">
    <text evidence="1">The sequence shown here is derived from an EMBL/GenBank/DDBJ whole genome shotgun (WGS) entry which is preliminary data.</text>
</comment>
<gene>
    <name evidence="1" type="ORF">FDP41_010587</name>
</gene>
<proteinExistence type="predicted"/>
<reference evidence="1 2" key="1">
    <citation type="journal article" date="2019" name="Sci. Rep.">
        <title>Nanopore sequencing improves the draft genome of the human pathogenic amoeba Naegleria fowleri.</title>
        <authorList>
            <person name="Liechti N."/>
            <person name="Schurch N."/>
            <person name="Bruggmann R."/>
            <person name="Wittwer M."/>
        </authorList>
    </citation>
    <scope>NUCLEOTIDE SEQUENCE [LARGE SCALE GENOMIC DNA]</scope>
    <source>
        <strain evidence="1 2">ATCC 30894</strain>
    </source>
</reference>
<dbReference type="EMBL" id="VFQX01000006">
    <property type="protein sequence ID" value="KAF0983522.1"/>
    <property type="molecule type" value="Genomic_DNA"/>
</dbReference>
<organism evidence="1 2">
    <name type="scientific">Naegleria fowleri</name>
    <name type="common">Brain eating amoeba</name>
    <dbReference type="NCBI Taxonomy" id="5763"/>
    <lineage>
        <taxon>Eukaryota</taxon>
        <taxon>Discoba</taxon>
        <taxon>Heterolobosea</taxon>
        <taxon>Tetramitia</taxon>
        <taxon>Eutetramitia</taxon>
        <taxon>Vahlkampfiidae</taxon>
        <taxon>Naegleria</taxon>
    </lineage>
</organism>
<sequence>MESMNPRSLATIKIKLLIRTWKSIHELRKKQEKEKRFFTSCPMIERTTNSTEPNTLLQKQTVQTFKKKFKNTILNELEKNEQVRRKQTMVDKLRKIDYYDRKNQQSKWSTLYSDHTSDSGMEQRFFDLENVEKEIQELVHTYNDLYHKSQKAHKKLEWSEPLFESASSNSQVFSAPFDLSSSQQKASSTSKSAPPLMTCLEGGTQYFISHMNVDSSNLFEDENEKIDHVILNSCLHDMEMLKKLRQINPDISTPDDSYSEDREHVVGSVFIRMPVQVSGEEQNLEDKTSYKLRPIRFRSKLQQLRETILSHE</sequence>
<dbReference type="RefSeq" id="XP_044568235.1">
    <property type="nucleotide sequence ID" value="XM_044700901.1"/>
</dbReference>
<dbReference type="OMA" id="ENCPAFE"/>
<protein>
    <submittedName>
        <fullName evidence="1">Uncharacterized protein</fullName>
    </submittedName>
</protein>